<evidence type="ECO:0000256" key="6">
    <source>
        <dbReference type="PIRNR" id="PIRNR001123"/>
    </source>
</evidence>
<evidence type="ECO:0000256" key="5">
    <source>
        <dbReference type="ARBA" id="ARBA00022801"/>
    </source>
</evidence>
<evidence type="ECO:0000313" key="9">
    <source>
        <dbReference type="EMBL" id="BDD09800.1"/>
    </source>
</evidence>
<keyword evidence="4 8" id="KW-0479">Metal-binding</keyword>
<keyword evidence="3" id="KW-0645">Protease</keyword>
<reference evidence="9 10" key="1">
    <citation type="submission" date="2021-12" db="EMBL/GenBank/DDBJ databases">
        <title>Genome sequencing of bacteria with rrn-lacking chromosome and rrn-plasmid.</title>
        <authorList>
            <person name="Anda M."/>
            <person name="Iwasaki W."/>
        </authorList>
    </citation>
    <scope>NUCLEOTIDE SEQUENCE [LARGE SCALE GENOMIC DNA]</scope>
    <source>
        <strain evidence="9 10">DSM 100852</strain>
    </source>
</reference>
<feature type="binding site" evidence="8">
    <location>
        <position position="229"/>
    </location>
    <ligand>
        <name>Zn(2+)</name>
        <dbReference type="ChEBI" id="CHEBI:29105"/>
        <label>1</label>
    </ligand>
</feature>
<dbReference type="EMBL" id="AP025314">
    <property type="protein sequence ID" value="BDD09800.1"/>
    <property type="molecule type" value="Genomic_DNA"/>
</dbReference>
<feature type="active site" description="Proton acceptor" evidence="7">
    <location>
        <position position="206"/>
    </location>
</feature>
<dbReference type="KEGG" id="fax:FUAX_22320"/>
<dbReference type="Gene3D" id="3.40.630.10">
    <property type="entry name" value="Zn peptidases"/>
    <property type="match status" value="1"/>
</dbReference>
<dbReference type="Proteomes" id="UP001348817">
    <property type="component" value="Chromosome"/>
</dbReference>
<accession>A0AAU9CKG9</accession>
<evidence type="ECO:0000313" key="10">
    <source>
        <dbReference type="Proteomes" id="UP001348817"/>
    </source>
</evidence>
<proteinExistence type="inferred from homology"/>
<dbReference type="CDD" id="cd05656">
    <property type="entry name" value="M42_Frv"/>
    <property type="match status" value="1"/>
</dbReference>
<feature type="binding site" evidence="8">
    <location>
        <position position="174"/>
    </location>
    <ligand>
        <name>Zn(2+)</name>
        <dbReference type="ChEBI" id="CHEBI:29105"/>
        <label>1</label>
    </ligand>
</feature>
<dbReference type="GO" id="GO:0046872">
    <property type="term" value="F:metal ion binding"/>
    <property type="evidence" value="ECO:0007669"/>
    <property type="project" value="UniProtKB-UniRule"/>
</dbReference>
<comment type="cofactor">
    <cofactor evidence="8">
        <name>a divalent metal cation</name>
        <dbReference type="ChEBI" id="CHEBI:60240"/>
    </cofactor>
    <text evidence="8">Binds 2 divalent metal cations per subunit.</text>
</comment>
<evidence type="ECO:0000256" key="1">
    <source>
        <dbReference type="ARBA" id="ARBA00006272"/>
    </source>
</evidence>
<feature type="binding site" evidence="8">
    <location>
        <position position="64"/>
    </location>
    <ligand>
        <name>Zn(2+)</name>
        <dbReference type="ChEBI" id="CHEBI:29105"/>
        <label>1</label>
    </ligand>
</feature>
<dbReference type="PANTHER" id="PTHR32481">
    <property type="entry name" value="AMINOPEPTIDASE"/>
    <property type="match status" value="1"/>
</dbReference>
<dbReference type="PANTHER" id="PTHR32481:SF0">
    <property type="entry name" value="AMINOPEPTIDASE YPDE-RELATED"/>
    <property type="match status" value="1"/>
</dbReference>
<keyword evidence="10" id="KW-1185">Reference proteome</keyword>
<dbReference type="SUPFAM" id="SSF101821">
    <property type="entry name" value="Aminopeptidase/glucanase lid domain"/>
    <property type="match status" value="1"/>
</dbReference>
<dbReference type="PIRSF" id="PIRSF001123">
    <property type="entry name" value="PepA_GA"/>
    <property type="match status" value="1"/>
</dbReference>
<evidence type="ECO:0000256" key="2">
    <source>
        <dbReference type="ARBA" id="ARBA00022438"/>
    </source>
</evidence>
<keyword evidence="5" id="KW-0378">Hydrolase</keyword>
<dbReference type="Gene3D" id="2.40.30.40">
    <property type="entry name" value="Peptidase M42, domain 2"/>
    <property type="match status" value="1"/>
</dbReference>
<organism evidence="9 10">
    <name type="scientific">Fulvitalea axinellae</name>
    <dbReference type="NCBI Taxonomy" id="1182444"/>
    <lineage>
        <taxon>Bacteria</taxon>
        <taxon>Pseudomonadati</taxon>
        <taxon>Bacteroidota</taxon>
        <taxon>Cytophagia</taxon>
        <taxon>Cytophagales</taxon>
        <taxon>Persicobacteraceae</taxon>
        <taxon>Fulvitalea</taxon>
    </lineage>
</organism>
<evidence type="ECO:0000256" key="7">
    <source>
        <dbReference type="PIRSR" id="PIRSR001123-1"/>
    </source>
</evidence>
<dbReference type="InterPro" id="IPR051464">
    <property type="entry name" value="Peptidase_M42_aminopept"/>
</dbReference>
<dbReference type="AlphaFoldDB" id="A0AAU9CKG9"/>
<feature type="binding site" evidence="8">
    <location>
        <position position="174"/>
    </location>
    <ligand>
        <name>Zn(2+)</name>
        <dbReference type="ChEBI" id="CHEBI:29105"/>
        <label>2</label>
    </ligand>
</feature>
<gene>
    <name evidence="9" type="ORF">FUAX_22320</name>
</gene>
<dbReference type="GO" id="GO:0006508">
    <property type="term" value="P:proteolysis"/>
    <property type="evidence" value="ECO:0007669"/>
    <property type="project" value="UniProtKB-KW"/>
</dbReference>
<dbReference type="RefSeq" id="WP_338391391.1">
    <property type="nucleotide sequence ID" value="NZ_AP025314.1"/>
</dbReference>
<dbReference type="InterPro" id="IPR008007">
    <property type="entry name" value="Peptidase_M42"/>
</dbReference>
<sequence length="350" mass="38246">MNISSLSEICKTPGISGFEKPIRDLIINKIEGLVDSFEIDNIGNLVAVKKGTSGNDRKVMVAAHMDEIGYIVKHIDDSGFLRFQTIGGFDPKTLTAQRVTVHGKKGEILGVMASKPVHLMSPEERQKAIKTEDFVIDTGLPKEEVEKYVEIGDPITREGDLKQIGECVNAKSIDNRVSVYILIETLKALQSREIPYDFYATFTVQEEVGVRGARVAAQHVNPDFGISLDTTVAFDLPNTQPHEQVSALGKGPAIKIMDAMAICDTRMVGYLKTTAKGASIEWQPEILSAGGTDTTGLQLMSKYGAIAGAISIPTRHLHQVIEMANTKDIDDCVKLLTEAIANIDNHDWNP</sequence>
<evidence type="ECO:0000256" key="8">
    <source>
        <dbReference type="PIRSR" id="PIRSR001123-2"/>
    </source>
</evidence>
<evidence type="ECO:0000256" key="3">
    <source>
        <dbReference type="ARBA" id="ARBA00022670"/>
    </source>
</evidence>
<feature type="binding site" evidence="8">
    <location>
        <position position="318"/>
    </location>
    <ligand>
        <name>Zn(2+)</name>
        <dbReference type="ChEBI" id="CHEBI:29105"/>
        <label>2</label>
    </ligand>
</feature>
<dbReference type="InterPro" id="IPR023367">
    <property type="entry name" value="Peptidase_M42_dom2"/>
</dbReference>
<protein>
    <submittedName>
        <fullName evidence="9">Peptidase M42</fullName>
    </submittedName>
</protein>
<dbReference type="Pfam" id="PF05343">
    <property type="entry name" value="Peptidase_M42"/>
    <property type="match status" value="1"/>
</dbReference>
<dbReference type="GO" id="GO:0004177">
    <property type="term" value="F:aminopeptidase activity"/>
    <property type="evidence" value="ECO:0007669"/>
    <property type="project" value="UniProtKB-UniRule"/>
</dbReference>
<comment type="similarity">
    <text evidence="1 6">Belongs to the peptidase M42 family.</text>
</comment>
<keyword evidence="2" id="KW-0031">Aminopeptidase</keyword>
<name>A0AAU9CKG9_9BACT</name>
<evidence type="ECO:0000256" key="4">
    <source>
        <dbReference type="ARBA" id="ARBA00022723"/>
    </source>
</evidence>
<feature type="binding site" evidence="8">
    <location>
        <position position="207"/>
    </location>
    <ligand>
        <name>Zn(2+)</name>
        <dbReference type="ChEBI" id="CHEBI:29105"/>
        <label>2</label>
    </ligand>
</feature>
<dbReference type="SUPFAM" id="SSF53187">
    <property type="entry name" value="Zn-dependent exopeptidases"/>
    <property type="match status" value="1"/>
</dbReference>